<proteinExistence type="predicted"/>
<evidence type="ECO:0000313" key="2">
    <source>
        <dbReference type="EMBL" id="MCS3903256.1"/>
    </source>
</evidence>
<protein>
    <recommendedName>
        <fullName evidence="4">SIMPL domain-containing protein</fullName>
    </recommendedName>
</protein>
<dbReference type="InterPro" id="IPR016907">
    <property type="entry name" value="UCP029033"/>
</dbReference>
<evidence type="ECO:0000256" key="1">
    <source>
        <dbReference type="SAM" id="Phobius"/>
    </source>
</evidence>
<keyword evidence="1" id="KW-0472">Membrane</keyword>
<dbReference type="PIRSF" id="PIRSF029033">
    <property type="entry name" value="UCP029033"/>
    <property type="match status" value="1"/>
</dbReference>
<dbReference type="InterPro" id="IPR052022">
    <property type="entry name" value="26kDa_periplasmic_antigen"/>
</dbReference>
<name>A0AAE3HLC8_9GAMM</name>
<feature type="transmembrane region" description="Helical" evidence="1">
    <location>
        <begin position="6"/>
        <end position="27"/>
    </location>
</feature>
<dbReference type="Gene3D" id="3.30.110.170">
    <property type="entry name" value="Protein of unknown function (DUF541), domain 1"/>
    <property type="match status" value="1"/>
</dbReference>
<evidence type="ECO:0000313" key="3">
    <source>
        <dbReference type="Proteomes" id="UP001204445"/>
    </source>
</evidence>
<dbReference type="Gene3D" id="3.30.70.2970">
    <property type="entry name" value="Protein of unknown function (DUF541), domain 2"/>
    <property type="match status" value="1"/>
</dbReference>
<dbReference type="Proteomes" id="UP001204445">
    <property type="component" value="Unassembled WGS sequence"/>
</dbReference>
<accession>A0AAE3HLC8</accession>
<keyword evidence="1" id="KW-0812">Transmembrane</keyword>
<dbReference type="Pfam" id="PF04402">
    <property type="entry name" value="SIMPL"/>
    <property type="match status" value="1"/>
</dbReference>
<dbReference type="PANTHER" id="PTHR34387">
    <property type="entry name" value="SLR1258 PROTEIN"/>
    <property type="match status" value="1"/>
</dbReference>
<comment type="caution">
    <text evidence="2">The sequence shown here is derived from an EMBL/GenBank/DDBJ whole genome shotgun (WGS) entry which is preliminary data.</text>
</comment>
<keyword evidence="3" id="KW-1185">Reference proteome</keyword>
<sequence>MQRDYILMTGLLALAIALAGWFIGNGFKEGRATDRYVTVKGIAERDVQADVGLWPLRYVAADNDLAQAQATINKSRETVIAFLTLQGVPKESIQLDRLEVTDVTANAWRSGDYQNRFIIAQTLMVRTNKPALIAAASQNVSDLVESGVILSYEGAMQGGPTYLFTQLSDLKPDMIAEATANARTAAEQFAEGSGSRLGGIRRANQGVFVIQPRDRAPGIDESSQIDKTVRVVSTVDYYLSD</sequence>
<organism evidence="2 3">
    <name type="scientific">Methylohalomonas lacus</name>
    <dbReference type="NCBI Taxonomy" id="398773"/>
    <lineage>
        <taxon>Bacteria</taxon>
        <taxon>Pseudomonadati</taxon>
        <taxon>Pseudomonadota</taxon>
        <taxon>Gammaproteobacteria</taxon>
        <taxon>Methylohalomonadales</taxon>
        <taxon>Methylohalomonadaceae</taxon>
        <taxon>Methylohalomonas</taxon>
    </lineage>
</organism>
<dbReference type="GO" id="GO:0006974">
    <property type="term" value="P:DNA damage response"/>
    <property type="evidence" value="ECO:0007669"/>
    <property type="project" value="TreeGrafter"/>
</dbReference>
<reference evidence="2" key="1">
    <citation type="submission" date="2022-08" db="EMBL/GenBank/DDBJ databases">
        <title>Genomic Encyclopedia of Type Strains, Phase III (KMG-III): the genomes of soil and plant-associated and newly described type strains.</title>
        <authorList>
            <person name="Whitman W."/>
        </authorList>
    </citation>
    <scope>NUCLEOTIDE SEQUENCE</scope>
    <source>
        <strain evidence="2">HMT 1</strain>
    </source>
</reference>
<keyword evidence="1" id="KW-1133">Transmembrane helix</keyword>
<dbReference type="EMBL" id="JANUCT010000007">
    <property type="protein sequence ID" value="MCS3903256.1"/>
    <property type="molecule type" value="Genomic_DNA"/>
</dbReference>
<dbReference type="InterPro" id="IPR007497">
    <property type="entry name" value="SIMPL/DUF541"/>
</dbReference>
<dbReference type="AlphaFoldDB" id="A0AAE3HLC8"/>
<dbReference type="PANTHER" id="PTHR34387:SF2">
    <property type="entry name" value="SLR1258 PROTEIN"/>
    <property type="match status" value="1"/>
</dbReference>
<evidence type="ECO:0008006" key="4">
    <source>
        <dbReference type="Google" id="ProtNLM"/>
    </source>
</evidence>
<dbReference type="RefSeq" id="WP_259054889.1">
    <property type="nucleotide sequence ID" value="NZ_JANUCT010000007.1"/>
</dbReference>
<gene>
    <name evidence="2" type="ORF">J2T55_001276</name>
</gene>